<evidence type="ECO:0000313" key="1">
    <source>
        <dbReference type="EMBL" id="CAY78216.2"/>
    </source>
</evidence>
<dbReference type="EMBL" id="FN393062">
    <property type="protein sequence ID" value="CAY78216.2"/>
    <property type="molecule type" value="Genomic_DNA"/>
</dbReference>
<organism evidence="1 2">
    <name type="scientific">Saccharomyces cerevisiae (strain Lalvin EC1118 / Prise de mousse)</name>
    <name type="common">Baker's yeast</name>
    <dbReference type="NCBI Taxonomy" id="643680"/>
    <lineage>
        <taxon>Eukaryota</taxon>
        <taxon>Fungi</taxon>
        <taxon>Dikarya</taxon>
        <taxon>Ascomycota</taxon>
        <taxon>Saccharomycotina</taxon>
        <taxon>Saccharomycetes</taxon>
        <taxon>Saccharomycetales</taxon>
        <taxon>Saccharomycetaceae</taxon>
        <taxon>Saccharomyces</taxon>
    </lineage>
</organism>
<evidence type="ECO:0000313" key="2">
    <source>
        <dbReference type="Proteomes" id="UP000000286"/>
    </source>
</evidence>
<proteinExistence type="predicted"/>
<dbReference type="AlphaFoldDB" id="C8Z4A0"/>
<name>C8Z4A0_YEAS8</name>
<dbReference type="Proteomes" id="UP000000286">
    <property type="component" value="Chromosome III"/>
</dbReference>
<gene>
    <name evidence="1" type="ORF">EC1118_1C17_0870g</name>
</gene>
<sequence>MGKEKRKKLIYRFQFNSIYFFSDKKATPGNSLPSNNSKEAPPPVETWEILSVTPYFLATVAVSPPPMMTVLPAAELLTTSSNKALVPAANFSNSKTPGGPFQTMVLAFATVAANNFLDSGPLSNPCQPAGIPSLSVTVLVLASAEKASAMMKSTGKTTSTPLALAFSINFGTISAPALSKMESPISVFSKTFLKVKAIPPPMMIESTLSNKLSIN</sequence>
<dbReference type="HOGENOM" id="CLU_111700_0_0_1"/>
<accession>C8Z4A0</accession>
<protein>
    <submittedName>
        <fullName evidence="1">EC1118_1C17_0870p</fullName>
    </submittedName>
</protein>
<reference evidence="1 2" key="1">
    <citation type="journal article" date="2009" name="Proc. Natl. Acad. Sci. U.S.A.">
        <title>Eukaryote-to-eukaryote gene transfer events revealed by the genome sequence of the wine yeast Saccharomyces cerevisiae EC1118.</title>
        <authorList>
            <person name="Novo M."/>
            <person name="Bigey F."/>
            <person name="Beyne E."/>
            <person name="Galeote V."/>
            <person name="Gavory F."/>
            <person name="Mallet S."/>
            <person name="Cambot B."/>
            <person name="Legras J.L."/>
            <person name="Wincker P."/>
            <person name="Casaregola S."/>
            <person name="Dequin S."/>
        </authorList>
    </citation>
    <scope>NUCLEOTIDE SEQUENCE [LARGE SCALE GENOMIC DNA]</scope>
    <source>
        <strain evidence="2">Lalvin EC1118 / Prise de mousse</strain>
    </source>
</reference>